<evidence type="ECO:0000313" key="2">
    <source>
        <dbReference type="Proteomes" id="UP000290289"/>
    </source>
</evidence>
<sequence>MKKHSPPSKVQTAMQLNIARVHLHEKWDNKVWWHGAEIQVVIEGSCQIGQVTVDFSLRMLKAGKHLCEDLRCHPHPPSTAGEEDGFQGLMLRDEAERYDELLNMGKMKPDCDISIEDSLRYVTRFGIVSCVGFRGDLQAYKVVEYSQIGANDRVTIKHMMH</sequence>
<dbReference type="EMBL" id="RDQH01000337">
    <property type="protein sequence ID" value="RXH85209.1"/>
    <property type="molecule type" value="Genomic_DNA"/>
</dbReference>
<comment type="caution">
    <text evidence="1">The sequence shown here is derived from an EMBL/GenBank/DDBJ whole genome shotgun (WGS) entry which is preliminary data.</text>
</comment>
<protein>
    <submittedName>
        <fullName evidence="1">Uncharacterized protein</fullName>
    </submittedName>
</protein>
<gene>
    <name evidence="1" type="ORF">DVH24_041977</name>
</gene>
<dbReference type="Proteomes" id="UP000290289">
    <property type="component" value="Chromosome 11"/>
</dbReference>
<keyword evidence="2" id="KW-1185">Reference proteome</keyword>
<name>A0A498IPV0_MALDO</name>
<proteinExistence type="predicted"/>
<evidence type="ECO:0000313" key="1">
    <source>
        <dbReference type="EMBL" id="RXH85209.1"/>
    </source>
</evidence>
<dbReference type="AlphaFoldDB" id="A0A498IPV0"/>
<accession>A0A498IPV0</accession>
<reference evidence="1 2" key="1">
    <citation type="submission" date="2018-10" db="EMBL/GenBank/DDBJ databases">
        <title>A high-quality apple genome assembly.</title>
        <authorList>
            <person name="Hu J."/>
        </authorList>
    </citation>
    <scope>NUCLEOTIDE SEQUENCE [LARGE SCALE GENOMIC DNA]</scope>
    <source>
        <strain evidence="2">cv. HFTH1</strain>
        <tissue evidence="1">Young leaf</tissue>
    </source>
</reference>
<organism evidence="1 2">
    <name type="scientific">Malus domestica</name>
    <name type="common">Apple</name>
    <name type="synonym">Pyrus malus</name>
    <dbReference type="NCBI Taxonomy" id="3750"/>
    <lineage>
        <taxon>Eukaryota</taxon>
        <taxon>Viridiplantae</taxon>
        <taxon>Streptophyta</taxon>
        <taxon>Embryophyta</taxon>
        <taxon>Tracheophyta</taxon>
        <taxon>Spermatophyta</taxon>
        <taxon>Magnoliopsida</taxon>
        <taxon>eudicotyledons</taxon>
        <taxon>Gunneridae</taxon>
        <taxon>Pentapetalae</taxon>
        <taxon>rosids</taxon>
        <taxon>fabids</taxon>
        <taxon>Rosales</taxon>
        <taxon>Rosaceae</taxon>
        <taxon>Amygdaloideae</taxon>
        <taxon>Maleae</taxon>
        <taxon>Malus</taxon>
    </lineage>
</organism>